<dbReference type="EMBL" id="JAAAIN010000278">
    <property type="protein sequence ID" value="KAG0316875.1"/>
    <property type="molecule type" value="Genomic_DNA"/>
</dbReference>
<dbReference type="SMART" id="SM00360">
    <property type="entry name" value="RRM"/>
    <property type="match status" value="3"/>
</dbReference>
<evidence type="ECO:0000313" key="5">
    <source>
        <dbReference type="EMBL" id="KAG0316875.1"/>
    </source>
</evidence>
<dbReference type="OrthoDB" id="410044at2759"/>
<dbReference type="InterPro" id="IPR012677">
    <property type="entry name" value="Nucleotide-bd_a/b_plait_sf"/>
</dbReference>
<evidence type="ECO:0000256" key="1">
    <source>
        <dbReference type="ARBA" id="ARBA00022884"/>
    </source>
</evidence>
<feature type="region of interest" description="Disordered" evidence="3">
    <location>
        <begin position="508"/>
        <end position="621"/>
    </location>
</feature>
<feature type="compositionally biased region" description="Low complexity" evidence="3">
    <location>
        <begin position="589"/>
        <end position="600"/>
    </location>
</feature>
<feature type="compositionally biased region" description="Acidic residues" evidence="3">
    <location>
        <begin position="147"/>
        <end position="162"/>
    </location>
</feature>
<feature type="domain" description="RRM" evidence="4">
    <location>
        <begin position="257"/>
        <end position="332"/>
    </location>
</feature>
<dbReference type="PROSITE" id="PS50102">
    <property type="entry name" value="RRM"/>
    <property type="match status" value="3"/>
</dbReference>
<dbReference type="Gene3D" id="3.30.70.330">
    <property type="match status" value="3"/>
</dbReference>
<feature type="compositionally biased region" description="Low complexity" evidence="3">
    <location>
        <begin position="561"/>
        <end position="577"/>
    </location>
</feature>
<comment type="caution">
    <text evidence="5">The sequence shown here is derived from an EMBL/GenBank/DDBJ whole genome shotgun (WGS) entry which is preliminary data.</text>
</comment>
<keyword evidence="6" id="KW-1185">Reference proteome</keyword>
<dbReference type="CDD" id="cd12453">
    <property type="entry name" value="RRM1_RIM4_like"/>
    <property type="match status" value="1"/>
</dbReference>
<feature type="compositionally biased region" description="Polar residues" evidence="3">
    <location>
        <begin position="1"/>
        <end position="12"/>
    </location>
</feature>
<feature type="compositionally biased region" description="Low complexity" evidence="3">
    <location>
        <begin position="27"/>
        <end position="41"/>
    </location>
</feature>
<protein>
    <recommendedName>
        <fullName evidence="4">RRM domain-containing protein</fullName>
    </recommendedName>
</protein>
<feature type="compositionally biased region" description="Low complexity" evidence="3">
    <location>
        <begin position="608"/>
        <end position="618"/>
    </location>
</feature>
<name>A0A9P6URU0_9FUNG</name>
<evidence type="ECO:0000259" key="4">
    <source>
        <dbReference type="PROSITE" id="PS50102"/>
    </source>
</evidence>
<dbReference type="InterPro" id="IPR034352">
    <property type="entry name" value="Rim4_RRM1"/>
</dbReference>
<dbReference type="SMART" id="SM00361">
    <property type="entry name" value="RRM_1"/>
    <property type="match status" value="2"/>
</dbReference>
<feature type="compositionally biased region" description="Polar residues" evidence="3">
    <location>
        <begin position="657"/>
        <end position="670"/>
    </location>
</feature>
<feature type="compositionally biased region" description="Low complexity" evidence="3">
    <location>
        <begin position="531"/>
        <end position="551"/>
    </location>
</feature>
<evidence type="ECO:0000313" key="6">
    <source>
        <dbReference type="Proteomes" id="UP000823405"/>
    </source>
</evidence>
<dbReference type="InterPro" id="IPR035979">
    <property type="entry name" value="RBD_domain_sf"/>
</dbReference>
<feature type="domain" description="RRM" evidence="4">
    <location>
        <begin position="342"/>
        <end position="423"/>
    </location>
</feature>
<feature type="region of interest" description="Disordered" evidence="3">
    <location>
        <begin position="1"/>
        <end position="163"/>
    </location>
</feature>
<dbReference type="CDD" id="cd00590">
    <property type="entry name" value="RRM_SF"/>
    <property type="match status" value="1"/>
</dbReference>
<gene>
    <name evidence="5" type="ORF">BGZ97_006253</name>
</gene>
<dbReference type="PANTHER" id="PTHR21245">
    <property type="entry name" value="HETEROGENEOUS NUCLEAR RIBONUCLEOPROTEIN"/>
    <property type="match status" value="1"/>
</dbReference>
<dbReference type="AlphaFoldDB" id="A0A9P6URU0"/>
<accession>A0A9P6URU0</accession>
<evidence type="ECO:0000256" key="3">
    <source>
        <dbReference type="SAM" id="MobiDB-lite"/>
    </source>
</evidence>
<dbReference type="GO" id="GO:0003723">
    <property type="term" value="F:RNA binding"/>
    <property type="evidence" value="ECO:0007669"/>
    <property type="project" value="UniProtKB-UniRule"/>
</dbReference>
<reference evidence="5" key="1">
    <citation type="journal article" date="2020" name="Fungal Divers.">
        <title>Resolving the Mortierellaceae phylogeny through synthesis of multi-gene phylogenetics and phylogenomics.</title>
        <authorList>
            <person name="Vandepol N."/>
            <person name="Liber J."/>
            <person name="Desiro A."/>
            <person name="Na H."/>
            <person name="Kennedy M."/>
            <person name="Barry K."/>
            <person name="Grigoriev I.V."/>
            <person name="Miller A.N."/>
            <person name="O'Donnell K."/>
            <person name="Stajich J.E."/>
            <person name="Bonito G."/>
        </authorList>
    </citation>
    <scope>NUCLEOTIDE SEQUENCE</scope>
    <source>
        <strain evidence="5">NVP60</strain>
    </source>
</reference>
<dbReference type="Pfam" id="PF00076">
    <property type="entry name" value="RRM_1"/>
    <property type="match status" value="3"/>
</dbReference>
<dbReference type="InterPro" id="IPR003954">
    <property type="entry name" value="RRM_euk-type"/>
</dbReference>
<feature type="domain" description="RRM" evidence="4">
    <location>
        <begin position="176"/>
        <end position="255"/>
    </location>
</feature>
<feature type="compositionally biased region" description="Basic and acidic residues" evidence="3">
    <location>
        <begin position="124"/>
        <end position="146"/>
    </location>
</feature>
<organism evidence="5 6">
    <name type="scientific">Linnemannia gamsii</name>
    <dbReference type="NCBI Taxonomy" id="64522"/>
    <lineage>
        <taxon>Eukaryota</taxon>
        <taxon>Fungi</taxon>
        <taxon>Fungi incertae sedis</taxon>
        <taxon>Mucoromycota</taxon>
        <taxon>Mortierellomycotina</taxon>
        <taxon>Mortierellomycetes</taxon>
        <taxon>Mortierellales</taxon>
        <taxon>Mortierellaceae</taxon>
        <taxon>Linnemannia</taxon>
    </lineage>
</organism>
<keyword evidence="1 2" id="KW-0694">RNA-binding</keyword>
<dbReference type="Proteomes" id="UP000823405">
    <property type="component" value="Unassembled WGS sequence"/>
</dbReference>
<dbReference type="InterPro" id="IPR000504">
    <property type="entry name" value="RRM_dom"/>
</dbReference>
<dbReference type="SUPFAM" id="SSF54928">
    <property type="entry name" value="RNA-binding domain, RBD"/>
    <property type="match status" value="2"/>
</dbReference>
<feature type="compositionally biased region" description="Polar residues" evidence="3">
    <location>
        <begin position="49"/>
        <end position="60"/>
    </location>
</feature>
<evidence type="ECO:0000256" key="2">
    <source>
        <dbReference type="PROSITE-ProRule" id="PRU00176"/>
    </source>
</evidence>
<proteinExistence type="predicted"/>
<sequence>MTNYRDSNSSPAATGPRTPDSPIPAISNNPSRSYSRNSEPSTGSRTDRNSAYSAGRTSQSHSREELLNQTIARMSIRDESSSSSTTDRCLRHNPQETTLSENKFAPLRGHSLDDVTQHTNTRQWSDHSRSVKDEDEKPLVLEKDTDQESDAEQETVESDDEAPLLQEDQVRGEPQACLFVASLAATRTDTQLVESVTEHFQKWGTLMNVKVLKDWMQRPYSFVQFENVEDAQKAMVEAQNTIIDGRHIRIEQARVNRTLFILCFSRGTTEQDLIDALEQYGPVEDVSIFHDPRPTSRTKRYAFAKFAYRDDAIKAYVALRANSRWTIEWAPNLSSQNQIEKESVFVGQLNPDLATEALLHDHFQDYGNIKNIHLVKRNKMGAGRPTAFAFIEFDSEHAARRAIDHENNTQFLETTIRVQHRETSEYRVQRQNAAMQAARNLTDVPDMPRAPGKPAGPHGHGYTQGYPPFRGPNVGRTLYYPPYYVYPGMPMPSHGYFGPPSPQTATMMGPPGAAPCGPPSSTEAGQPYYPVPGVYNQQGNQQGPQPYGPNQDVGQGQHNTGNYDYPGYGQGPQGMYYPHPPLGSGGPGSMYSMYGQHSPSGAPPVSGPPTSGTHGSPSPLVPAPVWYPPPMAGGSGIARRPGLLEVSAVVPPRYASGPQSRGPESSSTRASDSRGPPRKSN</sequence>
<feature type="region of interest" description="Disordered" evidence="3">
    <location>
        <begin position="650"/>
        <end position="681"/>
    </location>
</feature>